<feature type="domain" description="Major facilitator superfamily (MFS) profile" evidence="13">
    <location>
        <begin position="10"/>
        <end position="402"/>
    </location>
</feature>
<dbReference type="Proteomes" id="UP000325440">
    <property type="component" value="Unassembled WGS sequence"/>
</dbReference>
<feature type="transmembrane region" description="Helical" evidence="12">
    <location>
        <begin position="376"/>
        <end position="395"/>
    </location>
</feature>
<feature type="transmembrane region" description="Helical" evidence="12">
    <location>
        <begin position="105"/>
        <end position="126"/>
    </location>
</feature>
<accession>A0A5E4MBZ4</accession>
<keyword evidence="7 12" id="KW-1133">Transmembrane helix</keyword>
<dbReference type="GO" id="GO:1990961">
    <property type="term" value="P:xenobiotic detoxification by transmembrane export across the plasma membrane"/>
    <property type="evidence" value="ECO:0007669"/>
    <property type="project" value="TreeGrafter"/>
</dbReference>
<evidence type="ECO:0000259" key="13">
    <source>
        <dbReference type="PROSITE" id="PS50850"/>
    </source>
</evidence>
<feature type="transmembrane region" description="Helical" evidence="12">
    <location>
        <begin position="310"/>
        <end position="330"/>
    </location>
</feature>
<dbReference type="CDD" id="cd17320">
    <property type="entry name" value="MFS_MdfA_MDR_like"/>
    <property type="match status" value="1"/>
</dbReference>
<dbReference type="Gene3D" id="1.20.1720.10">
    <property type="entry name" value="Multidrug resistance protein D"/>
    <property type="match status" value="1"/>
</dbReference>
<evidence type="ECO:0000256" key="2">
    <source>
        <dbReference type="ARBA" id="ARBA00011245"/>
    </source>
</evidence>
<reference evidence="14 15" key="1">
    <citation type="submission" date="2019-08" db="EMBL/GenBank/DDBJ databases">
        <authorList>
            <person name="Alioto T."/>
            <person name="Alioto T."/>
            <person name="Gomez Garrido J."/>
        </authorList>
    </citation>
    <scope>NUCLEOTIDE SEQUENCE [LARGE SCALE GENOMIC DNA]</scope>
</reference>
<keyword evidence="6 12" id="KW-0812">Transmembrane</keyword>
<dbReference type="GO" id="GO:0005886">
    <property type="term" value="C:plasma membrane"/>
    <property type="evidence" value="ECO:0007669"/>
    <property type="project" value="UniProtKB-SubCell"/>
</dbReference>
<keyword evidence="15" id="KW-1185">Reference proteome</keyword>
<dbReference type="EMBL" id="CABPRJ010000113">
    <property type="protein sequence ID" value="VVC27432.1"/>
    <property type="molecule type" value="Genomic_DNA"/>
</dbReference>
<feature type="transmembrane region" description="Helical" evidence="12">
    <location>
        <begin position="250"/>
        <end position="271"/>
    </location>
</feature>
<evidence type="ECO:0000256" key="5">
    <source>
        <dbReference type="ARBA" id="ARBA00022519"/>
    </source>
</evidence>
<evidence type="ECO:0000256" key="12">
    <source>
        <dbReference type="SAM" id="Phobius"/>
    </source>
</evidence>
<feature type="transmembrane region" description="Helical" evidence="12">
    <location>
        <begin position="49"/>
        <end position="68"/>
    </location>
</feature>
<dbReference type="InterPro" id="IPR020846">
    <property type="entry name" value="MFS_dom"/>
</dbReference>
<feature type="transmembrane region" description="Helical" evidence="12">
    <location>
        <begin position="283"/>
        <end position="304"/>
    </location>
</feature>
<dbReference type="SUPFAM" id="SSF103473">
    <property type="entry name" value="MFS general substrate transporter"/>
    <property type="match status" value="1"/>
</dbReference>
<evidence type="ECO:0000256" key="9">
    <source>
        <dbReference type="ARBA" id="ARBA00023251"/>
    </source>
</evidence>
<dbReference type="Pfam" id="PF07690">
    <property type="entry name" value="MFS_1"/>
    <property type="match status" value="1"/>
</dbReference>
<feature type="transmembrane region" description="Helical" evidence="12">
    <location>
        <begin position="12"/>
        <end position="29"/>
    </location>
</feature>
<organism evidence="14 15">
    <name type="scientific">Cinara cedri</name>
    <dbReference type="NCBI Taxonomy" id="506608"/>
    <lineage>
        <taxon>Eukaryota</taxon>
        <taxon>Metazoa</taxon>
        <taxon>Ecdysozoa</taxon>
        <taxon>Arthropoda</taxon>
        <taxon>Hexapoda</taxon>
        <taxon>Insecta</taxon>
        <taxon>Pterygota</taxon>
        <taxon>Neoptera</taxon>
        <taxon>Paraneoptera</taxon>
        <taxon>Hemiptera</taxon>
        <taxon>Sternorrhyncha</taxon>
        <taxon>Aphidomorpha</taxon>
        <taxon>Aphidoidea</taxon>
        <taxon>Aphididae</taxon>
        <taxon>Lachninae</taxon>
        <taxon>Cinara</taxon>
    </lineage>
</organism>
<keyword evidence="4" id="KW-1003">Cell membrane</keyword>
<keyword evidence="3" id="KW-0813">Transport</keyword>
<gene>
    <name evidence="14" type="ORF">CINCED_3A008219</name>
</gene>
<sequence>MHSLFLSKAQRILFPLSLVLFEFSVYIANDMIQPTMLAVVTNFHVGIEWVPASMTAYLAGGACLQWLFGPLSDQCGRRPIMLMGVFFFIITCLIILLVSSIQQFIILRFLQGIGLGFIGAVGYATIQETFEEAQCVKIIALMANIALIAPLLGPLAGASLINILSWQGMFIIFVILSVIALVGLWFFMPETIRLKGKALSFYTLWHNYKYVLKNKRFIYGAIAKGCADTPLLAWIALSPLIIISGEKLSTITYALLQIPVFGGLIAGNLLLSRFTGITSLLQLIKYGGNPMITGLILAGISTFFPLTDYLWIIAGLSLYSFGLGITNACLTRLTLFSSNISKGTVSASMGIISMIVFTIGIEISKITYFWGNKNGFNLFNLLSGGLWLILVIIFVRISPKESIILHDSK</sequence>
<dbReference type="PROSITE" id="PS50850">
    <property type="entry name" value="MFS"/>
    <property type="match status" value="1"/>
</dbReference>
<evidence type="ECO:0000313" key="15">
    <source>
        <dbReference type="Proteomes" id="UP000325440"/>
    </source>
</evidence>
<feature type="transmembrane region" description="Helical" evidence="12">
    <location>
        <begin position="167"/>
        <end position="187"/>
    </location>
</feature>
<evidence type="ECO:0000256" key="1">
    <source>
        <dbReference type="ARBA" id="ARBA00004429"/>
    </source>
</evidence>
<dbReference type="InterPro" id="IPR011701">
    <property type="entry name" value="MFS"/>
</dbReference>
<dbReference type="GO" id="GO:0046677">
    <property type="term" value="P:response to antibiotic"/>
    <property type="evidence" value="ECO:0007669"/>
    <property type="project" value="UniProtKB-KW"/>
</dbReference>
<comment type="subunit">
    <text evidence="2">Monomer.</text>
</comment>
<dbReference type="InterPro" id="IPR036259">
    <property type="entry name" value="MFS_trans_sf"/>
</dbReference>
<dbReference type="NCBIfam" id="NF011931">
    <property type="entry name" value="PRK15402.1"/>
    <property type="match status" value="1"/>
</dbReference>
<evidence type="ECO:0000256" key="10">
    <source>
        <dbReference type="ARBA" id="ARBA00038406"/>
    </source>
</evidence>
<name>A0A5E4MBZ4_9HEMI</name>
<protein>
    <recommendedName>
        <fullName evidence="11">Multidrug transporter MdfA</fullName>
    </recommendedName>
</protein>
<feature type="transmembrane region" description="Helical" evidence="12">
    <location>
        <begin position="138"/>
        <end position="161"/>
    </location>
</feature>
<evidence type="ECO:0000256" key="3">
    <source>
        <dbReference type="ARBA" id="ARBA00022448"/>
    </source>
</evidence>
<evidence type="ECO:0000256" key="8">
    <source>
        <dbReference type="ARBA" id="ARBA00023136"/>
    </source>
</evidence>
<dbReference type="PANTHER" id="PTHR23502">
    <property type="entry name" value="MAJOR FACILITATOR SUPERFAMILY"/>
    <property type="match status" value="1"/>
</dbReference>
<evidence type="ECO:0000256" key="11">
    <source>
        <dbReference type="ARBA" id="ARBA00040126"/>
    </source>
</evidence>
<evidence type="ECO:0000256" key="6">
    <source>
        <dbReference type="ARBA" id="ARBA00022692"/>
    </source>
</evidence>
<dbReference type="OrthoDB" id="10262656at2759"/>
<dbReference type="PANTHER" id="PTHR23502:SF43">
    <property type="entry name" value="MULTIDRUG TRANSPORTER MDFA"/>
    <property type="match status" value="1"/>
</dbReference>
<comment type="subcellular location">
    <subcellularLocation>
        <location evidence="1">Cell inner membrane</location>
        <topology evidence="1">Multi-pass membrane protein</topology>
    </subcellularLocation>
</comment>
<proteinExistence type="inferred from homology"/>
<keyword evidence="5" id="KW-0997">Cell inner membrane</keyword>
<evidence type="ECO:0000256" key="4">
    <source>
        <dbReference type="ARBA" id="ARBA00022475"/>
    </source>
</evidence>
<feature type="transmembrane region" description="Helical" evidence="12">
    <location>
        <begin position="217"/>
        <end position="244"/>
    </location>
</feature>
<evidence type="ECO:0000313" key="14">
    <source>
        <dbReference type="EMBL" id="VVC27432.1"/>
    </source>
</evidence>
<dbReference type="GO" id="GO:0015385">
    <property type="term" value="F:sodium:proton antiporter activity"/>
    <property type="evidence" value="ECO:0007669"/>
    <property type="project" value="TreeGrafter"/>
</dbReference>
<keyword evidence="8 12" id="KW-0472">Membrane</keyword>
<evidence type="ECO:0000256" key="7">
    <source>
        <dbReference type="ARBA" id="ARBA00022989"/>
    </source>
</evidence>
<keyword evidence="9" id="KW-0046">Antibiotic resistance</keyword>
<comment type="similarity">
    <text evidence="10">Belongs to the major facilitator superfamily. MdfA family.</text>
</comment>
<feature type="transmembrane region" description="Helical" evidence="12">
    <location>
        <begin position="80"/>
        <end position="99"/>
    </location>
</feature>
<dbReference type="AlphaFoldDB" id="A0A5E4MBZ4"/>